<dbReference type="InterPro" id="IPR001670">
    <property type="entry name" value="ADH_Fe/GldA"/>
</dbReference>
<dbReference type="AlphaFoldDB" id="A0A1M5CC10"/>
<evidence type="ECO:0000259" key="3">
    <source>
        <dbReference type="Pfam" id="PF25137"/>
    </source>
</evidence>
<keyword evidence="5" id="KW-1185">Reference proteome</keyword>
<dbReference type="GO" id="GO:0046872">
    <property type="term" value="F:metal ion binding"/>
    <property type="evidence" value="ECO:0007669"/>
    <property type="project" value="InterPro"/>
</dbReference>
<dbReference type="Proteomes" id="UP000184148">
    <property type="component" value="Unassembled WGS sequence"/>
</dbReference>
<proteinExistence type="predicted"/>
<name>A0A1M5CC10_9FIRM</name>
<protein>
    <submittedName>
        <fullName evidence="4">Alcohol dehydrogenase</fullName>
    </submittedName>
</protein>
<organism evidence="4 5">
    <name type="scientific">Desulforamulus putei DSM 12395</name>
    <dbReference type="NCBI Taxonomy" id="1121429"/>
    <lineage>
        <taxon>Bacteria</taxon>
        <taxon>Bacillati</taxon>
        <taxon>Bacillota</taxon>
        <taxon>Clostridia</taxon>
        <taxon>Eubacteriales</taxon>
        <taxon>Peptococcaceae</taxon>
        <taxon>Desulforamulus</taxon>
    </lineage>
</organism>
<sequence>MSFNMYIPTRVLFGAGQLSNLHAQKMPGRKAMIVISKGKSVKENGYLARTEEQLKLAGVEFVVFDKVEPNPLKSTVMAGAAFARENGCDFIVALGGGSTMDASKAIATMATNDGDCWDYVHGGSGKGMPIEHKPLPIIAITTTAGTGSEVDPWGVVTNEEKNEKIGFGGIDELFPVLAIVDPELMLTVPPKYTAYQGFDALFHSVEGYVSKFTNLMSDMYAITAIENIARNLPKAVKDGNNIDAREKVAFGNTLSGVVMCVGAVTSQHSLEHAMSAYHQELPHGAGLIMISKAYFTHLINKHVCDDRFVQMAKAMGMEDAKEPMDFITMLVKLQEDCGVADLKMSDYGIRPEEFETLAKNAKETMGGLFLCDRSELSIEDCVAIYEASYK</sequence>
<dbReference type="STRING" id="1121429.SAMN02745133_02877"/>
<dbReference type="Pfam" id="PF25137">
    <property type="entry name" value="ADH_Fe_C"/>
    <property type="match status" value="1"/>
</dbReference>
<dbReference type="InterPro" id="IPR039697">
    <property type="entry name" value="Alcohol_dehydrogenase_Fe"/>
</dbReference>
<dbReference type="PANTHER" id="PTHR11496:SF104">
    <property type="entry name" value="3-DEOXY-ALPHA-D-MANNO-OCTULOSONATE 8-OXIDASE"/>
    <property type="match status" value="1"/>
</dbReference>
<reference evidence="5" key="1">
    <citation type="submission" date="2016-11" db="EMBL/GenBank/DDBJ databases">
        <authorList>
            <person name="Varghese N."/>
            <person name="Submissions S."/>
        </authorList>
    </citation>
    <scope>NUCLEOTIDE SEQUENCE [LARGE SCALE GENOMIC DNA]</scope>
    <source>
        <strain evidence="5">DSM 12395</strain>
    </source>
</reference>
<dbReference type="FunFam" id="3.40.50.1970:FF:000003">
    <property type="entry name" value="Alcohol dehydrogenase, iron-containing"/>
    <property type="match status" value="1"/>
</dbReference>
<evidence type="ECO:0000256" key="1">
    <source>
        <dbReference type="ARBA" id="ARBA00023002"/>
    </source>
</evidence>
<feature type="domain" description="Fe-containing alcohol dehydrogenase-like C-terminal" evidence="3">
    <location>
        <begin position="193"/>
        <end position="389"/>
    </location>
</feature>
<gene>
    <name evidence="4" type="ORF">SAMN02745133_02877</name>
</gene>
<keyword evidence="1" id="KW-0560">Oxidoreductase</keyword>
<evidence type="ECO:0000313" key="5">
    <source>
        <dbReference type="Proteomes" id="UP000184148"/>
    </source>
</evidence>
<dbReference type="EMBL" id="FQUY01000030">
    <property type="protein sequence ID" value="SHF52240.1"/>
    <property type="molecule type" value="Genomic_DNA"/>
</dbReference>
<evidence type="ECO:0000259" key="2">
    <source>
        <dbReference type="Pfam" id="PF00465"/>
    </source>
</evidence>
<dbReference type="Pfam" id="PF00465">
    <property type="entry name" value="Fe-ADH"/>
    <property type="match status" value="1"/>
</dbReference>
<evidence type="ECO:0000313" key="4">
    <source>
        <dbReference type="EMBL" id="SHF52240.1"/>
    </source>
</evidence>
<dbReference type="Gene3D" id="1.20.1090.10">
    <property type="entry name" value="Dehydroquinate synthase-like - alpha domain"/>
    <property type="match status" value="1"/>
</dbReference>
<dbReference type="PANTHER" id="PTHR11496">
    <property type="entry name" value="ALCOHOL DEHYDROGENASE"/>
    <property type="match status" value="1"/>
</dbReference>
<dbReference type="CDD" id="cd08185">
    <property type="entry name" value="Fe-ADH-like"/>
    <property type="match status" value="1"/>
</dbReference>
<dbReference type="Gene3D" id="3.40.50.1970">
    <property type="match status" value="1"/>
</dbReference>
<dbReference type="RefSeq" id="WP_073240060.1">
    <property type="nucleotide sequence ID" value="NZ_FQUY01000030.1"/>
</dbReference>
<dbReference type="OrthoDB" id="5445534at2"/>
<accession>A0A1M5CC10</accession>
<feature type="domain" description="Alcohol dehydrogenase iron-type/glycerol dehydrogenase GldA" evidence="2">
    <location>
        <begin position="8"/>
        <end position="182"/>
    </location>
</feature>
<dbReference type="SUPFAM" id="SSF56796">
    <property type="entry name" value="Dehydroquinate synthase-like"/>
    <property type="match status" value="1"/>
</dbReference>
<dbReference type="InterPro" id="IPR056798">
    <property type="entry name" value="ADH_Fe_C"/>
</dbReference>
<dbReference type="GO" id="GO:0004022">
    <property type="term" value="F:alcohol dehydrogenase (NAD+) activity"/>
    <property type="evidence" value="ECO:0007669"/>
    <property type="project" value="TreeGrafter"/>
</dbReference>